<reference evidence="4 5" key="1">
    <citation type="journal article" date="2009" name="Genome Res.">
        <title>Complete genome of the cellulolytic thermophile Acidothermus cellulolyticus 11B provides insights into its ecophysiological and evolutionary adaptations.</title>
        <authorList>
            <person name="Barabote R.D."/>
            <person name="Xie G."/>
            <person name="Leu D.H."/>
            <person name="Normand P."/>
            <person name="Necsulea A."/>
            <person name="Daubin V."/>
            <person name="Medigue C."/>
            <person name="Adney W.S."/>
            <person name="Xu X.C."/>
            <person name="Lapidus A."/>
            <person name="Parales R.E."/>
            <person name="Detter C."/>
            <person name="Pujic P."/>
            <person name="Bruce D."/>
            <person name="Lavire C."/>
            <person name="Challacombe J.F."/>
            <person name="Brettin T.S."/>
            <person name="Berry A.M."/>
        </authorList>
    </citation>
    <scope>NUCLEOTIDE SEQUENCE [LARGE SCALE GENOMIC DNA]</scope>
    <source>
        <strain evidence="5">ATCC 43068 / DSM 8971 / 11B</strain>
    </source>
</reference>
<dbReference type="KEGG" id="ace:Acel_0080"/>
<evidence type="ECO:0000256" key="2">
    <source>
        <dbReference type="ARBA" id="ARBA00022695"/>
    </source>
</evidence>
<dbReference type="FunCoup" id="A0LQZ6">
    <property type="interactions" value="212"/>
</dbReference>
<evidence type="ECO:0000256" key="3">
    <source>
        <dbReference type="SAM" id="MobiDB-lite"/>
    </source>
</evidence>
<sequence length="243" mass="24991">MTVGAVIPVAAPGRTDISPVHPIGGVPMIVGVVRALIEVLTGPCVVVTDSHVDDVPAVLGAHLPAAPGLRVVSVAAADRKAMIAHGLAVLETDVVAVQDANRPLVPAEVITRVVEAVRSGADAAVPVVPVTDTVKQVDEHGRVVATLPREQLREIQGPRAFRRDVLLAVLRGSDDLAGPAAEVAALRRSGGKVQAVGGAAEAFAVRHAVDVIRAEALLAERRTPSPNQARDAGWPAGGLRGVR</sequence>
<dbReference type="AlphaFoldDB" id="A0LQZ6"/>
<accession>A0LQZ6</accession>
<dbReference type="HOGENOM" id="CLU_061281_1_1_11"/>
<dbReference type="SUPFAM" id="SSF53448">
    <property type="entry name" value="Nucleotide-diphospho-sugar transferases"/>
    <property type="match status" value="1"/>
</dbReference>
<feature type="region of interest" description="Disordered" evidence="3">
    <location>
        <begin position="222"/>
        <end position="243"/>
    </location>
</feature>
<keyword evidence="2" id="KW-0548">Nucleotidyltransferase</keyword>
<dbReference type="InterPro" id="IPR029044">
    <property type="entry name" value="Nucleotide-diphossugar_trans"/>
</dbReference>
<keyword evidence="5" id="KW-1185">Reference proteome</keyword>
<dbReference type="InterPro" id="IPR050088">
    <property type="entry name" value="IspD/TarI_cytidylyltransf_bact"/>
</dbReference>
<name>A0LQZ6_ACIC1</name>
<gene>
    <name evidence="4" type="ordered locus">Acel_0080</name>
</gene>
<dbReference type="STRING" id="351607.Acel_0080"/>
<dbReference type="Pfam" id="PF01128">
    <property type="entry name" value="IspD"/>
    <property type="match status" value="1"/>
</dbReference>
<proteinExistence type="predicted"/>
<dbReference type="eggNOG" id="COG1211">
    <property type="taxonomic scope" value="Bacteria"/>
</dbReference>
<dbReference type="Gene3D" id="3.90.550.10">
    <property type="entry name" value="Spore Coat Polysaccharide Biosynthesis Protein SpsA, Chain A"/>
    <property type="match status" value="1"/>
</dbReference>
<dbReference type="InterPro" id="IPR034683">
    <property type="entry name" value="IspD/TarI"/>
</dbReference>
<dbReference type="Proteomes" id="UP000008221">
    <property type="component" value="Chromosome"/>
</dbReference>
<keyword evidence="1" id="KW-0808">Transferase</keyword>
<protein>
    <submittedName>
        <fullName evidence="4">4-diphosphocytidyl-2C-methyl-D-erythritol synthase</fullName>
    </submittedName>
</protein>
<evidence type="ECO:0000313" key="4">
    <source>
        <dbReference type="EMBL" id="ABK51856.1"/>
    </source>
</evidence>
<evidence type="ECO:0000313" key="5">
    <source>
        <dbReference type="Proteomes" id="UP000008221"/>
    </source>
</evidence>
<dbReference type="InParanoid" id="A0LQZ6"/>
<organism evidence="4 5">
    <name type="scientific">Acidothermus cellulolyticus (strain ATCC 43068 / DSM 8971 / 11B)</name>
    <dbReference type="NCBI Taxonomy" id="351607"/>
    <lineage>
        <taxon>Bacteria</taxon>
        <taxon>Bacillati</taxon>
        <taxon>Actinomycetota</taxon>
        <taxon>Actinomycetes</taxon>
        <taxon>Acidothermales</taxon>
        <taxon>Acidothermaceae</taxon>
        <taxon>Acidothermus</taxon>
    </lineage>
</organism>
<dbReference type="PANTHER" id="PTHR32125">
    <property type="entry name" value="2-C-METHYL-D-ERYTHRITOL 4-PHOSPHATE CYTIDYLYLTRANSFERASE, CHLOROPLASTIC"/>
    <property type="match status" value="1"/>
</dbReference>
<dbReference type="EMBL" id="CP000481">
    <property type="protein sequence ID" value="ABK51856.1"/>
    <property type="molecule type" value="Genomic_DNA"/>
</dbReference>
<evidence type="ECO:0000256" key="1">
    <source>
        <dbReference type="ARBA" id="ARBA00022679"/>
    </source>
</evidence>
<dbReference type="GO" id="GO:0050518">
    <property type="term" value="F:2-C-methyl-D-erythritol 4-phosphate cytidylyltransferase activity"/>
    <property type="evidence" value="ECO:0007669"/>
    <property type="project" value="TreeGrafter"/>
</dbReference>
<dbReference type="PANTHER" id="PTHR32125:SF4">
    <property type="entry name" value="2-C-METHYL-D-ERYTHRITOL 4-PHOSPHATE CYTIDYLYLTRANSFERASE, CHLOROPLASTIC"/>
    <property type="match status" value="1"/>
</dbReference>